<proteinExistence type="predicted"/>
<feature type="compositionally biased region" description="Basic and acidic residues" evidence="2">
    <location>
        <begin position="1"/>
        <end position="20"/>
    </location>
</feature>
<feature type="compositionally biased region" description="Low complexity" evidence="2">
    <location>
        <begin position="48"/>
        <end position="57"/>
    </location>
</feature>
<feature type="compositionally biased region" description="Polar residues" evidence="2">
    <location>
        <begin position="22"/>
        <end position="32"/>
    </location>
</feature>
<feature type="region of interest" description="Disordered" evidence="2">
    <location>
        <begin position="1"/>
        <end position="80"/>
    </location>
</feature>
<keyword evidence="1" id="KW-0175">Coiled coil</keyword>
<protein>
    <submittedName>
        <fullName evidence="3">Uncharacterized protein</fullName>
    </submittedName>
</protein>
<reference evidence="3" key="1">
    <citation type="submission" date="2021-01" db="EMBL/GenBank/DDBJ databases">
        <authorList>
            <person name="Corre E."/>
            <person name="Pelletier E."/>
            <person name="Niang G."/>
            <person name="Scheremetjew M."/>
            <person name="Finn R."/>
            <person name="Kale V."/>
            <person name="Holt S."/>
            <person name="Cochrane G."/>
            <person name="Meng A."/>
            <person name="Brown T."/>
            <person name="Cohen L."/>
        </authorList>
    </citation>
    <scope>NUCLEOTIDE SEQUENCE</scope>
    <source>
        <strain evidence="3">CCMP1594</strain>
    </source>
</reference>
<gene>
    <name evidence="3" type="ORF">EGYM00163_LOCUS39713</name>
</gene>
<dbReference type="AlphaFoldDB" id="A0A7S4G891"/>
<name>A0A7S4G891_9EUGL</name>
<sequence length="238" mass="26710">MDPINDKPVDHSHIDDRPVNDSHINNKPVNDSHTNDHPNGHQINAEEAPAATTTHPPKSGDPNPEFELELQPEPGNVEPVRRNTGIALAMKDLLKHVESLEGEPGGFRSPKASARSGRSGVSEGTEDDMEALLQFVGRLESELKMKEKVNSELLNQKDKDMEEMQRHMRNLEEKLKLKERENGELRQQVQALQSDLDSARTNLLSARDDLEKASGALTAYQKKEAEDHSDRFCSFFSF</sequence>
<feature type="region of interest" description="Disordered" evidence="2">
    <location>
        <begin position="100"/>
        <end position="126"/>
    </location>
</feature>
<evidence type="ECO:0000256" key="2">
    <source>
        <dbReference type="SAM" id="MobiDB-lite"/>
    </source>
</evidence>
<dbReference type="EMBL" id="HBJA01115494">
    <property type="protein sequence ID" value="CAE0828444.1"/>
    <property type="molecule type" value="Transcribed_RNA"/>
</dbReference>
<evidence type="ECO:0000256" key="1">
    <source>
        <dbReference type="SAM" id="Coils"/>
    </source>
</evidence>
<accession>A0A7S4G891</accession>
<organism evidence="3">
    <name type="scientific">Eutreptiella gymnastica</name>
    <dbReference type="NCBI Taxonomy" id="73025"/>
    <lineage>
        <taxon>Eukaryota</taxon>
        <taxon>Discoba</taxon>
        <taxon>Euglenozoa</taxon>
        <taxon>Euglenida</taxon>
        <taxon>Spirocuta</taxon>
        <taxon>Euglenophyceae</taxon>
        <taxon>Eutreptiales</taxon>
        <taxon>Eutreptiaceae</taxon>
        <taxon>Eutreptiella</taxon>
    </lineage>
</organism>
<evidence type="ECO:0000313" key="3">
    <source>
        <dbReference type="EMBL" id="CAE0828444.1"/>
    </source>
</evidence>
<feature type="coiled-coil region" evidence="1">
    <location>
        <begin position="136"/>
        <end position="209"/>
    </location>
</feature>